<organism evidence="2 3">
    <name type="scientific">Streptomyces misionensis</name>
    <dbReference type="NCBI Taxonomy" id="67331"/>
    <lineage>
        <taxon>Bacteria</taxon>
        <taxon>Bacillati</taxon>
        <taxon>Actinomycetota</taxon>
        <taxon>Actinomycetes</taxon>
        <taxon>Kitasatosporales</taxon>
        <taxon>Streptomycetaceae</taxon>
        <taxon>Streptomyces</taxon>
    </lineage>
</organism>
<evidence type="ECO:0000313" key="2">
    <source>
        <dbReference type="EMBL" id="SEB31284.1"/>
    </source>
</evidence>
<evidence type="ECO:0000313" key="3">
    <source>
        <dbReference type="Proteomes" id="UP000182375"/>
    </source>
</evidence>
<protein>
    <submittedName>
        <fullName evidence="2">Uncharacterized protein</fullName>
    </submittedName>
</protein>
<dbReference type="EMBL" id="FNTD01000003">
    <property type="protein sequence ID" value="SEB31284.1"/>
    <property type="molecule type" value="Genomic_DNA"/>
</dbReference>
<proteinExistence type="predicted"/>
<feature type="region of interest" description="Disordered" evidence="1">
    <location>
        <begin position="407"/>
        <end position="436"/>
    </location>
</feature>
<reference evidence="2 3" key="1">
    <citation type="submission" date="2016-10" db="EMBL/GenBank/DDBJ databases">
        <authorList>
            <person name="de Groot N.N."/>
        </authorList>
    </citation>
    <scope>NUCLEOTIDE SEQUENCE [LARGE SCALE GENOMIC DNA]</scope>
    <source>
        <strain evidence="2 3">DSM 40306</strain>
    </source>
</reference>
<dbReference type="Proteomes" id="UP000182375">
    <property type="component" value="Unassembled WGS sequence"/>
</dbReference>
<accession>A0A1H4IB10</accession>
<evidence type="ECO:0000256" key="1">
    <source>
        <dbReference type="SAM" id="MobiDB-lite"/>
    </source>
</evidence>
<feature type="region of interest" description="Disordered" evidence="1">
    <location>
        <begin position="173"/>
        <end position="284"/>
    </location>
</feature>
<dbReference type="RefSeq" id="WP_143060387.1">
    <property type="nucleotide sequence ID" value="NZ_FNTD01000003.1"/>
</dbReference>
<dbReference type="GeneID" id="95516702"/>
<feature type="compositionally biased region" description="Polar residues" evidence="1">
    <location>
        <begin position="262"/>
        <end position="275"/>
    </location>
</feature>
<feature type="compositionally biased region" description="Polar residues" evidence="1">
    <location>
        <begin position="412"/>
        <end position="423"/>
    </location>
</feature>
<sequence>MSTHVPDDPTALDHTLEVSLGRRAPFTQVGDWVLLSGTDSDARTLYWALSAHLNASRDDNEVWPGLLTLARILGLKKPENVSKYILQLEVIGAVEVIRSSTGLVRRNRYIVHQTPPVGYCGPRSMADWYALNRANPDEPPEERDAREAAFDSWLTATRQTLKEHCERTARARALARKNRTPLPPAESFLGLHSRTPTAGGTERAANSAKTAGQTVPPVVGVRTPMPKGYAPPHQGVEEDQEEQHQETAPAARSVASGRRPPTASSKRTRYTTGSPRTAAGQRMNRTQAQAVQAVEVGLPKELRALLPRWRPAALRDTILREHQHRTVEELITRANRRWYAWGFASTADISTGGAGLAHPVGVAVRLIASHRCPIGKCGRECPDPRCEDGVIIDTDQPCHRCIEHRSDHRNQEATQRPTTAHQSNRPRKPECEDCGRPMIGPAHPDGICRDCRQSTSASSSNIRRLA</sequence>
<name>A0A1H4IB10_9ACTN</name>
<dbReference type="AlphaFoldDB" id="A0A1H4IB10"/>
<gene>
    <name evidence="2" type="ORF">SAMN04490357_0142</name>
</gene>